<dbReference type="GO" id="GO:0008168">
    <property type="term" value="F:methyltransferase activity"/>
    <property type="evidence" value="ECO:0007669"/>
    <property type="project" value="UniProtKB-KW"/>
</dbReference>
<keyword evidence="2" id="KW-0808">Transferase</keyword>
<gene>
    <name evidence="2" type="ORF">GCM10022216_20070</name>
</gene>
<dbReference type="SUPFAM" id="SSF53335">
    <property type="entry name" value="S-adenosyl-L-methionine-dependent methyltransferases"/>
    <property type="match status" value="1"/>
</dbReference>
<feature type="domain" description="Methyltransferase type 11" evidence="1">
    <location>
        <begin position="45"/>
        <end position="132"/>
    </location>
</feature>
<dbReference type="InterPro" id="IPR013216">
    <property type="entry name" value="Methyltransf_11"/>
</dbReference>
<keyword evidence="3" id="KW-1185">Reference proteome</keyword>
<dbReference type="Pfam" id="PF08241">
    <property type="entry name" value="Methyltransf_11"/>
    <property type="match status" value="1"/>
</dbReference>
<evidence type="ECO:0000313" key="3">
    <source>
        <dbReference type="Proteomes" id="UP001500101"/>
    </source>
</evidence>
<protein>
    <submittedName>
        <fullName evidence="2">Class I SAM-dependent methyltransferase</fullName>
    </submittedName>
</protein>
<proteinExistence type="predicted"/>
<dbReference type="InterPro" id="IPR029063">
    <property type="entry name" value="SAM-dependent_MTases_sf"/>
</dbReference>
<accession>A0ABP7YSP9</accession>
<evidence type="ECO:0000313" key="2">
    <source>
        <dbReference type="EMBL" id="GAA4140743.1"/>
    </source>
</evidence>
<sequence length="253" mass="29450">MGIMTTFNDNFSKQASIYAQFRPSYPHELYDYLSNLTSAHDLAWDCGTGNGQSAIHLADFYDSVYASDPSQAQIQNAFAHDRVTYHIEKAESSTLNDRSVDLITIAQAIHWFDFDKFYQEAKRVIKKDGIIATWAYGIPSIDRTIDPLIKHFHNKIVGPYWPIETKSIDQEYTTIPFPFREIEPPEFYIRKRFKLEDLLGHLRSWSATQLFIEKEGYNPIDNLQMELEKLWGDLNQPKNCSWRLYLRVGKLPA</sequence>
<dbReference type="PANTHER" id="PTHR45180">
    <property type="entry name" value="OS01G0307686 PROTEIN"/>
    <property type="match status" value="1"/>
</dbReference>
<reference evidence="3" key="1">
    <citation type="journal article" date="2019" name="Int. J. Syst. Evol. Microbiol.">
        <title>The Global Catalogue of Microorganisms (GCM) 10K type strain sequencing project: providing services to taxonomists for standard genome sequencing and annotation.</title>
        <authorList>
            <consortium name="The Broad Institute Genomics Platform"/>
            <consortium name="The Broad Institute Genome Sequencing Center for Infectious Disease"/>
            <person name="Wu L."/>
            <person name="Ma J."/>
        </authorList>
    </citation>
    <scope>NUCLEOTIDE SEQUENCE [LARGE SCALE GENOMIC DNA]</scope>
    <source>
        <strain evidence="3">JCM 16704</strain>
    </source>
</reference>
<dbReference type="GO" id="GO:0032259">
    <property type="term" value="P:methylation"/>
    <property type="evidence" value="ECO:0007669"/>
    <property type="project" value="UniProtKB-KW"/>
</dbReference>
<dbReference type="Gene3D" id="3.40.50.150">
    <property type="entry name" value="Vaccinia Virus protein VP39"/>
    <property type="match status" value="1"/>
</dbReference>
<dbReference type="EMBL" id="BAAAZI010000008">
    <property type="protein sequence ID" value="GAA4140743.1"/>
    <property type="molecule type" value="Genomic_DNA"/>
</dbReference>
<name>A0ABP7YSP9_9SPHI</name>
<comment type="caution">
    <text evidence="2">The sequence shown here is derived from an EMBL/GenBank/DDBJ whole genome shotgun (WGS) entry which is preliminary data.</text>
</comment>
<dbReference type="CDD" id="cd02440">
    <property type="entry name" value="AdoMet_MTases"/>
    <property type="match status" value="1"/>
</dbReference>
<dbReference type="Proteomes" id="UP001500101">
    <property type="component" value="Unassembled WGS sequence"/>
</dbReference>
<dbReference type="PANTHER" id="PTHR45180:SF1">
    <property type="entry name" value="OS01G0307686 PROTEIN"/>
    <property type="match status" value="1"/>
</dbReference>
<keyword evidence="2" id="KW-0489">Methyltransferase</keyword>
<organism evidence="2 3">
    <name type="scientific">Sphingobacterium kyonggiense</name>
    <dbReference type="NCBI Taxonomy" id="714075"/>
    <lineage>
        <taxon>Bacteria</taxon>
        <taxon>Pseudomonadati</taxon>
        <taxon>Bacteroidota</taxon>
        <taxon>Sphingobacteriia</taxon>
        <taxon>Sphingobacteriales</taxon>
        <taxon>Sphingobacteriaceae</taxon>
        <taxon>Sphingobacterium</taxon>
    </lineage>
</organism>
<evidence type="ECO:0000259" key="1">
    <source>
        <dbReference type="Pfam" id="PF08241"/>
    </source>
</evidence>